<dbReference type="Gene3D" id="3.40.50.300">
    <property type="entry name" value="P-loop containing nucleotide triphosphate hydrolases"/>
    <property type="match status" value="1"/>
</dbReference>
<dbReference type="InterPro" id="IPR049945">
    <property type="entry name" value="AAA_22"/>
</dbReference>
<sequence>MYEAFYNFREKPFNLTPDPKYLYFSKHHQGAMDHMLYGIREREGFIVILGGIGAGKTTLSRCLLNRLDKNIQVALIVNPMLSDVDLLRTLVHDLRITPKLEMAAAASRPRRIDDGDEAKDKDIEVTSDETPQVVSNWVNRATKKELLDALNEFLLDQHAKGGSTVIIIDEAQNLSLDIMEELRLLSNLETEKEKLLQIIFVGQKELEEKLKSPELKQLRQRISIQYELQPLSLEETRNYIDHRILIACGTARTTFSNGALKEIHNYSKGYPRLINLVCDRALLGGFNAKVDRIEAKHVRKGIRSLLGEEGKEFFLKRFFKERLPVAVSILFFIAGLAFFVGGGKGGLPRLQQWVQAKWEQTVNGKSLMTTTPVKQTPEKISTAAPISAPASDKAEKGVNEKETIVKVPEPESPVISKEKQQVSVLTPNSEGGYYRIQVHSSKKKKDAEALIAELGREGYKSFLKEVRSTGKPWYVVYVGPYEALDKARIHLNALKFSGRSPILLSISRSG</sequence>
<reference evidence="4 5" key="1">
    <citation type="submission" date="2020-02" db="EMBL/GenBank/DDBJ databases">
        <title>Genomic and physiological characterization of two novel Nitrospinaceae genera.</title>
        <authorList>
            <person name="Mueller A.J."/>
            <person name="Jung M.-Y."/>
            <person name="Strachan C.R."/>
            <person name="Herbold C.W."/>
            <person name="Kirkegaard R.H."/>
            <person name="Daims H."/>
        </authorList>
    </citation>
    <scope>NUCLEOTIDE SEQUENCE [LARGE SCALE GENOMIC DNA]</scope>
    <source>
        <strain evidence="4">EB</strain>
    </source>
</reference>
<accession>A0A7T0BX39</accession>
<dbReference type="Pfam" id="PF05036">
    <property type="entry name" value="SPOR"/>
    <property type="match status" value="1"/>
</dbReference>
<organism evidence="4 5">
    <name type="scientific">Candidatus Nitronauta litoralis</name>
    <dbReference type="NCBI Taxonomy" id="2705533"/>
    <lineage>
        <taxon>Bacteria</taxon>
        <taxon>Pseudomonadati</taxon>
        <taxon>Nitrospinota/Tectimicrobiota group</taxon>
        <taxon>Nitrospinota</taxon>
        <taxon>Nitrospinia</taxon>
        <taxon>Nitrospinales</taxon>
        <taxon>Nitrospinaceae</taxon>
        <taxon>Candidatus Nitronauta</taxon>
    </lineage>
</organism>
<dbReference type="InterPro" id="IPR027417">
    <property type="entry name" value="P-loop_NTPase"/>
</dbReference>
<dbReference type="InterPro" id="IPR036680">
    <property type="entry name" value="SPOR-like_sf"/>
</dbReference>
<keyword evidence="2" id="KW-0812">Transmembrane</keyword>
<dbReference type="GO" id="GO:0042834">
    <property type="term" value="F:peptidoglycan binding"/>
    <property type="evidence" value="ECO:0007669"/>
    <property type="project" value="InterPro"/>
</dbReference>
<dbReference type="InterPro" id="IPR007730">
    <property type="entry name" value="SPOR-like_dom"/>
</dbReference>
<evidence type="ECO:0000313" key="4">
    <source>
        <dbReference type="EMBL" id="QPJ62534.1"/>
    </source>
</evidence>
<dbReference type="Gene3D" id="3.30.70.1070">
    <property type="entry name" value="Sporulation related repeat"/>
    <property type="match status" value="1"/>
</dbReference>
<proteinExistence type="predicted"/>
<gene>
    <name evidence="4" type="ORF">G3M70_11900</name>
</gene>
<feature type="domain" description="SPOR" evidence="3">
    <location>
        <begin position="428"/>
        <end position="506"/>
    </location>
</feature>
<protein>
    <submittedName>
        <fullName evidence="4">AAA family ATPase</fullName>
    </submittedName>
</protein>
<keyword evidence="2" id="KW-1133">Transmembrane helix</keyword>
<evidence type="ECO:0000313" key="5">
    <source>
        <dbReference type="Proteomes" id="UP000594688"/>
    </source>
</evidence>
<keyword evidence="1" id="KW-0175">Coiled coil</keyword>
<dbReference type="KEGG" id="nli:G3M70_11900"/>
<keyword evidence="2" id="KW-0472">Membrane</keyword>
<dbReference type="InterPro" id="IPR052026">
    <property type="entry name" value="ExeA_AAA_ATPase_DNA-bind"/>
</dbReference>
<dbReference type="SMART" id="SM00382">
    <property type="entry name" value="AAA"/>
    <property type="match status" value="1"/>
</dbReference>
<evidence type="ECO:0000256" key="2">
    <source>
        <dbReference type="SAM" id="Phobius"/>
    </source>
</evidence>
<dbReference type="EMBL" id="CP048685">
    <property type="protein sequence ID" value="QPJ62534.1"/>
    <property type="molecule type" value="Genomic_DNA"/>
</dbReference>
<feature type="coiled-coil region" evidence="1">
    <location>
        <begin position="171"/>
        <end position="198"/>
    </location>
</feature>
<dbReference type="InterPro" id="IPR003593">
    <property type="entry name" value="AAA+_ATPase"/>
</dbReference>
<dbReference type="AlphaFoldDB" id="A0A7T0BX39"/>
<evidence type="ECO:0000259" key="3">
    <source>
        <dbReference type="PROSITE" id="PS51724"/>
    </source>
</evidence>
<dbReference type="Proteomes" id="UP000594688">
    <property type="component" value="Chromosome"/>
</dbReference>
<name>A0A7T0BX39_9BACT</name>
<dbReference type="SUPFAM" id="SSF110997">
    <property type="entry name" value="Sporulation related repeat"/>
    <property type="match status" value="1"/>
</dbReference>
<evidence type="ECO:0000256" key="1">
    <source>
        <dbReference type="SAM" id="Coils"/>
    </source>
</evidence>
<dbReference type="Pfam" id="PF13401">
    <property type="entry name" value="AAA_22"/>
    <property type="match status" value="1"/>
</dbReference>
<dbReference type="GO" id="GO:0016887">
    <property type="term" value="F:ATP hydrolysis activity"/>
    <property type="evidence" value="ECO:0007669"/>
    <property type="project" value="InterPro"/>
</dbReference>
<dbReference type="PANTHER" id="PTHR35894">
    <property type="entry name" value="GENERAL SECRETION PATHWAY PROTEIN A-RELATED"/>
    <property type="match status" value="1"/>
</dbReference>
<dbReference type="PROSITE" id="PS51724">
    <property type="entry name" value="SPOR"/>
    <property type="match status" value="1"/>
</dbReference>
<dbReference type="SUPFAM" id="SSF52540">
    <property type="entry name" value="P-loop containing nucleoside triphosphate hydrolases"/>
    <property type="match status" value="1"/>
</dbReference>
<feature type="transmembrane region" description="Helical" evidence="2">
    <location>
        <begin position="323"/>
        <end position="342"/>
    </location>
</feature>
<dbReference type="PANTHER" id="PTHR35894:SF1">
    <property type="entry name" value="PHOSPHORIBULOKINASE _ URIDINE KINASE FAMILY"/>
    <property type="match status" value="1"/>
</dbReference>